<dbReference type="InterPro" id="IPR018181">
    <property type="entry name" value="Heat_shock_70_CS"/>
</dbReference>
<feature type="compositionally biased region" description="Low complexity" evidence="7">
    <location>
        <begin position="569"/>
        <end position="597"/>
    </location>
</feature>
<keyword evidence="9" id="KW-1185">Reference proteome</keyword>
<keyword evidence="2 6" id="KW-0547">Nucleotide-binding</keyword>
<feature type="region of interest" description="Disordered" evidence="7">
    <location>
        <begin position="546"/>
        <end position="606"/>
    </location>
</feature>
<accession>A0AAE3VUL0</accession>
<evidence type="ECO:0000256" key="7">
    <source>
        <dbReference type="SAM" id="MobiDB-lite"/>
    </source>
</evidence>
<gene>
    <name evidence="8" type="ORF">J2S42_001122</name>
</gene>
<dbReference type="Proteomes" id="UP001240236">
    <property type="component" value="Unassembled WGS sequence"/>
</dbReference>
<feature type="region of interest" description="Disordered" evidence="7">
    <location>
        <begin position="408"/>
        <end position="480"/>
    </location>
</feature>
<dbReference type="InterPro" id="IPR043129">
    <property type="entry name" value="ATPase_NBD"/>
</dbReference>
<name>A0AAE3VUL0_9ACTN</name>
<comment type="similarity">
    <text evidence="1 6">Belongs to the heat shock protein 70 family.</text>
</comment>
<dbReference type="Gene3D" id="3.30.420.40">
    <property type="match status" value="2"/>
</dbReference>
<sequence length="770" mass="75724">MRLGIDFGTSTTAAVTGDGNPVLFDGVPLLPSGLCAAGDRLITGSEALGRASITPDAYEPHPKRRTGEGSVLLGAFTFPVAKLVAAVLGRAAEEATVATGEPVTALVLTHPAAWGTDRQRVLADAAREAGLPAPELLPEPVAAASALPAAGGATVLVYDFGGGTFDATVLTRTGAGLTIAATESLPDAGGLAVDDALLAWLTTAVPAPAGAWRRLLEPRTSTDRRAARRLRDDIRVAKETLSGTPSATLRVPSLDRDVVITREQLETLAAPIIERTVATCVSVLRAAGAAAPAAVIMIGGSSRIPLAGTLLHRALGVPPLLPSDPELTAVTGSITGSDRAVPPVSSQAGVPMPAGPAMPAGLAGGTAGALPTGVDPSGTTAAAAGLAAAGTLPSGATSSVATAAAGLAGSGPGTAAEGPAGGNPFGTTAGTGSPAPRVSSPGDAATTPIPAVPHHTPAAWSPGPAGSGHGDAAPVSGAPVSGTPISGTPVSGMPVSGPPVFPPPSERDNATAIRRWAIVAGAAAAVAAIAAAATLLVPGDDDAPGTEVALPPASVSAAPGQGSVTTGQPRTSTSATASPTPSATAGAATSAPATTAPAAPPPARSATFSVPGTLCPAVRYGAVAALVGEQVSAPVRSSFDPTIPELRTCQADFVTGGFQALAISLGSEAEARDYMTGVREFEAGGGGIEGARPELTERDAAALGVGQESFSFAAEAPHGTRTGLVLRNGNLVMEFEIYGYDALVEDRSKRDTVTNAMATAVRETLPQLRS</sequence>
<evidence type="ECO:0000256" key="3">
    <source>
        <dbReference type="ARBA" id="ARBA00022840"/>
    </source>
</evidence>
<comment type="caution">
    <text evidence="8">The sequence shown here is derived from an EMBL/GenBank/DDBJ whole genome shotgun (WGS) entry which is preliminary data.</text>
</comment>
<dbReference type="InterPro" id="IPR013126">
    <property type="entry name" value="Hsp_70_fam"/>
</dbReference>
<dbReference type="GO" id="GO:0140662">
    <property type="term" value="F:ATP-dependent protein folding chaperone"/>
    <property type="evidence" value="ECO:0007669"/>
    <property type="project" value="InterPro"/>
</dbReference>
<dbReference type="PROSITE" id="PS00329">
    <property type="entry name" value="HSP70_2"/>
    <property type="match status" value="1"/>
</dbReference>
<keyword evidence="3 6" id="KW-0067">ATP-binding</keyword>
<keyword evidence="5" id="KW-0143">Chaperone</keyword>
<reference evidence="8 9" key="1">
    <citation type="submission" date="2023-07" db="EMBL/GenBank/DDBJ databases">
        <title>Sequencing the genomes of 1000 actinobacteria strains.</title>
        <authorList>
            <person name="Klenk H.-P."/>
        </authorList>
    </citation>
    <scope>NUCLEOTIDE SEQUENCE [LARGE SCALE GENOMIC DNA]</scope>
    <source>
        <strain evidence="8 9">DSM 44709</strain>
    </source>
</reference>
<feature type="compositionally biased region" description="Low complexity" evidence="7">
    <location>
        <begin position="408"/>
        <end position="418"/>
    </location>
</feature>
<dbReference type="AlphaFoldDB" id="A0AAE3VUL0"/>
<evidence type="ECO:0000313" key="8">
    <source>
        <dbReference type="EMBL" id="MDQ0364453.1"/>
    </source>
</evidence>
<dbReference type="PRINTS" id="PR00301">
    <property type="entry name" value="HEATSHOCK70"/>
</dbReference>
<evidence type="ECO:0000313" key="9">
    <source>
        <dbReference type="Proteomes" id="UP001240236"/>
    </source>
</evidence>
<dbReference type="EMBL" id="JAUSUZ010000001">
    <property type="protein sequence ID" value="MDQ0364453.1"/>
    <property type="molecule type" value="Genomic_DNA"/>
</dbReference>
<organism evidence="8 9">
    <name type="scientific">Catenuloplanes indicus</name>
    <dbReference type="NCBI Taxonomy" id="137267"/>
    <lineage>
        <taxon>Bacteria</taxon>
        <taxon>Bacillati</taxon>
        <taxon>Actinomycetota</taxon>
        <taxon>Actinomycetes</taxon>
        <taxon>Micromonosporales</taxon>
        <taxon>Micromonosporaceae</taxon>
        <taxon>Catenuloplanes</taxon>
    </lineage>
</organism>
<dbReference type="GO" id="GO:0005524">
    <property type="term" value="F:ATP binding"/>
    <property type="evidence" value="ECO:0007669"/>
    <property type="project" value="UniProtKB-KW"/>
</dbReference>
<protein>
    <submittedName>
        <fullName evidence="8">Uncharacterized protein</fullName>
    </submittedName>
</protein>
<dbReference type="PANTHER" id="PTHR19375">
    <property type="entry name" value="HEAT SHOCK PROTEIN 70KDA"/>
    <property type="match status" value="1"/>
</dbReference>
<feature type="region of interest" description="Disordered" evidence="7">
    <location>
        <begin position="334"/>
        <end position="355"/>
    </location>
</feature>
<dbReference type="RefSeq" id="WP_307235871.1">
    <property type="nucleotide sequence ID" value="NZ_JAUSUZ010000001.1"/>
</dbReference>
<dbReference type="Gene3D" id="3.90.640.10">
    <property type="entry name" value="Actin, Chain A, domain 4"/>
    <property type="match status" value="1"/>
</dbReference>
<evidence type="ECO:0000256" key="2">
    <source>
        <dbReference type="ARBA" id="ARBA00022741"/>
    </source>
</evidence>
<dbReference type="Pfam" id="PF00012">
    <property type="entry name" value="HSP70"/>
    <property type="match status" value="1"/>
</dbReference>
<dbReference type="SUPFAM" id="SSF53067">
    <property type="entry name" value="Actin-like ATPase domain"/>
    <property type="match status" value="2"/>
</dbReference>
<keyword evidence="4" id="KW-0346">Stress response</keyword>
<feature type="compositionally biased region" description="Low complexity" evidence="7">
    <location>
        <begin position="548"/>
        <end position="559"/>
    </location>
</feature>
<evidence type="ECO:0000256" key="5">
    <source>
        <dbReference type="ARBA" id="ARBA00023186"/>
    </source>
</evidence>
<evidence type="ECO:0000256" key="4">
    <source>
        <dbReference type="ARBA" id="ARBA00023016"/>
    </source>
</evidence>
<evidence type="ECO:0000256" key="6">
    <source>
        <dbReference type="RuleBase" id="RU003322"/>
    </source>
</evidence>
<evidence type="ECO:0000256" key="1">
    <source>
        <dbReference type="ARBA" id="ARBA00007381"/>
    </source>
</evidence>
<proteinExistence type="inferred from homology"/>